<dbReference type="HOGENOM" id="CLU_2699621_0_0_7"/>
<reference evidence="1 2" key="1">
    <citation type="journal article" date="2014" name="Genome Announc.">
        <title>Draft genome sequences of six enterohepatic helicobacter species isolated from humans and one from rhesus macaques.</title>
        <authorList>
            <person name="Shen Z."/>
            <person name="Sheh A."/>
            <person name="Young S.K."/>
            <person name="Abouelliel A."/>
            <person name="Ward D.V."/>
            <person name="Earl A.M."/>
            <person name="Fox J.G."/>
        </authorList>
    </citation>
    <scope>NUCLEOTIDE SEQUENCE [LARGE SCALE GENOMIC DNA]</scope>
    <source>
        <strain evidence="1 2">ATCC 43879</strain>
    </source>
</reference>
<accession>C3XFX9</accession>
<evidence type="ECO:0000313" key="2">
    <source>
        <dbReference type="Proteomes" id="UP000005085"/>
    </source>
</evidence>
<protein>
    <submittedName>
        <fullName evidence="1">Uncharacterized protein</fullName>
    </submittedName>
</protein>
<dbReference type="AlphaFoldDB" id="C3XFX9"/>
<dbReference type="OrthoDB" id="5360715at2"/>
<dbReference type="Proteomes" id="UP000005085">
    <property type="component" value="Unassembled WGS sequence"/>
</dbReference>
<name>C3XFX9_9HELI</name>
<proteinExistence type="predicted"/>
<dbReference type="RefSeq" id="WP_005218242.1">
    <property type="nucleotide sequence ID" value="NZ_KI392040.1"/>
</dbReference>
<organism evidence="1 2">
    <name type="scientific">Helicobacter bilis ATCC 43879</name>
    <dbReference type="NCBI Taxonomy" id="613026"/>
    <lineage>
        <taxon>Bacteria</taxon>
        <taxon>Pseudomonadati</taxon>
        <taxon>Campylobacterota</taxon>
        <taxon>Epsilonproteobacteria</taxon>
        <taxon>Campylobacterales</taxon>
        <taxon>Helicobacteraceae</taxon>
        <taxon>Helicobacter</taxon>
    </lineage>
</organism>
<keyword evidence="2" id="KW-1185">Reference proteome</keyword>
<sequence length="73" mass="8707">MNTQMSEFISPKQLEEWIGLSVVQQERIRRHVGYKKVQESNPLPYYKIAGAGIRYKRSEIVEWVERQRVTRNA</sequence>
<comment type="caution">
    <text evidence="1">The sequence shown here is derived from an EMBL/GenBank/DDBJ whole genome shotgun (WGS) entry which is preliminary data.</text>
</comment>
<dbReference type="EMBL" id="ACDN02000059">
    <property type="protein sequence ID" value="EEO23918.1"/>
    <property type="molecule type" value="Genomic_DNA"/>
</dbReference>
<gene>
    <name evidence="1" type="ORF">HRAG_00975</name>
</gene>
<evidence type="ECO:0000313" key="1">
    <source>
        <dbReference type="EMBL" id="EEO23918.1"/>
    </source>
</evidence>